<dbReference type="CDD" id="cd06530">
    <property type="entry name" value="S26_SPase_I"/>
    <property type="match status" value="1"/>
</dbReference>
<evidence type="ECO:0000256" key="2">
    <source>
        <dbReference type="ARBA" id="ARBA00007066"/>
    </source>
</evidence>
<dbReference type="GO" id="GO:0042720">
    <property type="term" value="C:mitochondrial inner membrane peptidase complex"/>
    <property type="evidence" value="ECO:0007669"/>
    <property type="project" value="InterPro"/>
</dbReference>
<dbReference type="GO" id="GO:0004252">
    <property type="term" value="F:serine-type endopeptidase activity"/>
    <property type="evidence" value="ECO:0007669"/>
    <property type="project" value="InterPro"/>
</dbReference>
<evidence type="ECO:0000256" key="3">
    <source>
        <dbReference type="ARBA" id="ARBA00013650"/>
    </source>
</evidence>
<evidence type="ECO:0000256" key="11">
    <source>
        <dbReference type="PIRSR" id="PIRSR600223-1"/>
    </source>
</evidence>
<evidence type="ECO:0000256" key="10">
    <source>
        <dbReference type="ARBA" id="ARBA00023136"/>
    </source>
</evidence>
<evidence type="ECO:0000256" key="6">
    <source>
        <dbReference type="ARBA" id="ARBA00022792"/>
    </source>
</evidence>
<dbReference type="Pfam" id="PF10502">
    <property type="entry name" value="Peptidase_S26"/>
    <property type="match status" value="1"/>
</dbReference>
<dbReference type="Proteomes" id="UP000076154">
    <property type="component" value="Unassembled WGS sequence"/>
</dbReference>
<keyword evidence="9" id="KW-0496">Mitochondrion</keyword>
<protein>
    <recommendedName>
        <fullName evidence="3">Mitochondrial inner membrane protease subunit 2</fullName>
    </recommendedName>
</protein>
<evidence type="ECO:0000256" key="7">
    <source>
        <dbReference type="ARBA" id="ARBA00022801"/>
    </source>
</evidence>
<keyword evidence="5" id="KW-0812">Transmembrane</keyword>
<dbReference type="InterPro" id="IPR000223">
    <property type="entry name" value="Pept_S26A_signal_pept_1"/>
</dbReference>
<feature type="active site" evidence="11">
    <location>
        <position position="43"/>
    </location>
</feature>
<dbReference type="AlphaFoldDB" id="A0A369JKS5"/>
<keyword evidence="10" id="KW-0472">Membrane</keyword>
<evidence type="ECO:0000256" key="1">
    <source>
        <dbReference type="ARBA" id="ARBA00004434"/>
    </source>
</evidence>
<evidence type="ECO:0000313" key="14">
    <source>
        <dbReference type="Proteomes" id="UP000076154"/>
    </source>
</evidence>
<dbReference type="InParanoid" id="A0A369JKS5"/>
<evidence type="ECO:0000256" key="4">
    <source>
        <dbReference type="ARBA" id="ARBA00022670"/>
    </source>
</evidence>
<name>A0A369JKS5_HYPMA</name>
<gene>
    <name evidence="13" type="ORF">Hypma_010328</name>
</gene>
<dbReference type="InterPro" id="IPR036286">
    <property type="entry name" value="LexA/Signal_pep-like_sf"/>
</dbReference>
<dbReference type="GO" id="GO:0006627">
    <property type="term" value="P:protein processing involved in protein targeting to mitochondrion"/>
    <property type="evidence" value="ECO:0007669"/>
    <property type="project" value="InterPro"/>
</dbReference>
<dbReference type="FunCoup" id="A0A369JKS5">
    <property type="interactions" value="319"/>
</dbReference>
<reference evidence="13" key="1">
    <citation type="submission" date="2018-04" db="EMBL/GenBank/DDBJ databases">
        <title>Whole genome sequencing of Hypsizygus marmoreus.</title>
        <authorList>
            <person name="Choi I.-G."/>
            <person name="Min B."/>
            <person name="Kim J.-G."/>
            <person name="Kim S."/>
            <person name="Oh Y.-L."/>
            <person name="Kong W.-S."/>
            <person name="Park H."/>
            <person name="Jeong J."/>
            <person name="Song E.-S."/>
        </authorList>
    </citation>
    <scope>NUCLEOTIDE SEQUENCE [LARGE SCALE GENOMIC DNA]</scope>
    <source>
        <strain evidence="13">51987-8</strain>
    </source>
</reference>
<dbReference type="InterPro" id="IPR019533">
    <property type="entry name" value="Peptidase_S26"/>
</dbReference>
<keyword evidence="6" id="KW-0999">Mitochondrion inner membrane</keyword>
<feature type="domain" description="Peptidase S26" evidence="12">
    <location>
        <begin position="25"/>
        <end position="103"/>
    </location>
</feature>
<sequence>MRTWHSLFGALSRFRIPPWLYWSPTAVLLATSFYVPMQISGRSMQPTLNPDSSAWRDVGIFDRFRVGLSHDFHRDDIVALRSPENRDRMLVKRIVGVEGDLVRTLPPYPDSVVRVPPGHVWIEGDEPFYSDDSNRFGPIPAALIDAKLVGILWPPNRFGRLTPDVSLAKNGAAYRHAMTLLQKERSRKARVNSIHIQG</sequence>
<dbReference type="PANTHER" id="PTHR46041">
    <property type="entry name" value="MITOCHONDRIAL INNER MEMBRANE PROTEASE SUBUNIT 2"/>
    <property type="match status" value="1"/>
</dbReference>
<dbReference type="PANTHER" id="PTHR46041:SF2">
    <property type="entry name" value="MITOCHONDRIAL INNER MEMBRANE PROTEASE SUBUNIT 2"/>
    <property type="match status" value="1"/>
</dbReference>
<dbReference type="Gene3D" id="2.10.109.10">
    <property type="entry name" value="Umud Fragment, subunit A"/>
    <property type="match status" value="1"/>
</dbReference>
<dbReference type="STRING" id="39966.A0A369JKS5"/>
<keyword evidence="7" id="KW-0378">Hydrolase</keyword>
<evidence type="ECO:0000256" key="8">
    <source>
        <dbReference type="ARBA" id="ARBA00022989"/>
    </source>
</evidence>
<keyword evidence="8" id="KW-1133">Transmembrane helix</keyword>
<dbReference type="SUPFAM" id="SSF51306">
    <property type="entry name" value="LexA/Signal peptidase"/>
    <property type="match status" value="1"/>
</dbReference>
<dbReference type="InterPro" id="IPR037730">
    <property type="entry name" value="IMP2"/>
</dbReference>
<comment type="subcellular location">
    <subcellularLocation>
        <location evidence="1">Mitochondrion inner membrane</location>
        <topology evidence="1">Single-pass membrane protein</topology>
    </subcellularLocation>
</comment>
<accession>A0A369JKS5</accession>
<comment type="similarity">
    <text evidence="2">Belongs to the peptidase S26 family. IMP2 subfamily.</text>
</comment>
<dbReference type="PRINTS" id="PR00727">
    <property type="entry name" value="LEADERPTASE"/>
</dbReference>
<evidence type="ECO:0000313" key="13">
    <source>
        <dbReference type="EMBL" id="RDB22799.1"/>
    </source>
</evidence>
<dbReference type="EMBL" id="LUEZ02000049">
    <property type="protein sequence ID" value="RDB22799.1"/>
    <property type="molecule type" value="Genomic_DNA"/>
</dbReference>
<dbReference type="OrthoDB" id="308440at2759"/>
<evidence type="ECO:0000256" key="5">
    <source>
        <dbReference type="ARBA" id="ARBA00022692"/>
    </source>
</evidence>
<proteinExistence type="inferred from homology"/>
<feature type="active site" evidence="11">
    <location>
        <position position="92"/>
    </location>
</feature>
<organism evidence="13 14">
    <name type="scientific">Hypsizygus marmoreus</name>
    <name type="common">White beech mushroom</name>
    <name type="synonym">Agaricus marmoreus</name>
    <dbReference type="NCBI Taxonomy" id="39966"/>
    <lineage>
        <taxon>Eukaryota</taxon>
        <taxon>Fungi</taxon>
        <taxon>Dikarya</taxon>
        <taxon>Basidiomycota</taxon>
        <taxon>Agaricomycotina</taxon>
        <taxon>Agaricomycetes</taxon>
        <taxon>Agaricomycetidae</taxon>
        <taxon>Agaricales</taxon>
        <taxon>Tricholomatineae</taxon>
        <taxon>Lyophyllaceae</taxon>
        <taxon>Hypsizygus</taxon>
    </lineage>
</organism>
<evidence type="ECO:0000256" key="9">
    <source>
        <dbReference type="ARBA" id="ARBA00023128"/>
    </source>
</evidence>
<dbReference type="GO" id="GO:0006465">
    <property type="term" value="P:signal peptide processing"/>
    <property type="evidence" value="ECO:0007669"/>
    <property type="project" value="InterPro"/>
</dbReference>
<evidence type="ECO:0000259" key="12">
    <source>
        <dbReference type="Pfam" id="PF10502"/>
    </source>
</evidence>
<keyword evidence="14" id="KW-1185">Reference proteome</keyword>
<keyword evidence="4 13" id="KW-0645">Protease</keyword>
<comment type="caution">
    <text evidence="13">The sequence shown here is derived from an EMBL/GenBank/DDBJ whole genome shotgun (WGS) entry which is preliminary data.</text>
</comment>